<evidence type="ECO:0000313" key="2">
    <source>
        <dbReference type="EMBL" id="NMU94064.1"/>
    </source>
</evidence>
<name>A0A848NSL9_9BURK</name>
<accession>A0A848NSL9</accession>
<protein>
    <submittedName>
        <fullName evidence="2">ABC transporter</fullName>
    </submittedName>
</protein>
<gene>
    <name evidence="2" type="ORF">HGQ98_33830</name>
</gene>
<evidence type="ECO:0000313" key="3">
    <source>
        <dbReference type="Proteomes" id="UP000542405"/>
    </source>
</evidence>
<feature type="region of interest" description="Disordered" evidence="1">
    <location>
        <begin position="1"/>
        <end position="20"/>
    </location>
</feature>
<reference evidence="2 3" key="1">
    <citation type="submission" date="2020-04" db="EMBL/GenBank/DDBJ databases">
        <title>Achromobacter ruhlandii genome sequencing and assembly.</title>
        <authorList>
            <person name="Martins R.C.R."/>
            <person name="Perdigao-Neto L.V."/>
            <person name="Levin A.S.S."/>
            <person name="Costa S.F."/>
        </authorList>
    </citation>
    <scope>NUCLEOTIDE SEQUENCE [LARGE SCALE GENOMIC DNA]</scope>
    <source>
        <strain evidence="2 3">9035ralo</strain>
    </source>
</reference>
<comment type="caution">
    <text evidence="2">The sequence shown here is derived from an EMBL/GenBank/DDBJ whole genome shotgun (WGS) entry which is preliminary data.</text>
</comment>
<evidence type="ECO:0000256" key="1">
    <source>
        <dbReference type="SAM" id="MobiDB-lite"/>
    </source>
</evidence>
<dbReference type="Proteomes" id="UP000542405">
    <property type="component" value="Unassembled WGS sequence"/>
</dbReference>
<proteinExistence type="predicted"/>
<organism evidence="2 3">
    <name type="scientific">Achromobacter ruhlandii</name>
    <dbReference type="NCBI Taxonomy" id="72557"/>
    <lineage>
        <taxon>Bacteria</taxon>
        <taxon>Pseudomonadati</taxon>
        <taxon>Pseudomonadota</taxon>
        <taxon>Betaproteobacteria</taxon>
        <taxon>Burkholderiales</taxon>
        <taxon>Alcaligenaceae</taxon>
        <taxon>Achromobacter</taxon>
    </lineage>
</organism>
<sequence length="41" mass="3875">MDSKNSIGAKGPGKRVADAGGTRAILEDTGCTVAAGSAVAA</sequence>
<dbReference type="AlphaFoldDB" id="A0A848NSL9"/>
<feature type="non-terminal residue" evidence="2">
    <location>
        <position position="41"/>
    </location>
</feature>
<dbReference type="EMBL" id="JABBZE010001232">
    <property type="protein sequence ID" value="NMU94064.1"/>
    <property type="molecule type" value="Genomic_DNA"/>
</dbReference>